<evidence type="ECO:0000313" key="1">
    <source>
        <dbReference type="EMBL" id="QHT08692.1"/>
    </source>
</evidence>
<sequence>MCNYLCYIHKQMFIYKLIPMSPHYGLCMNCLKKNIKGYCDPMKPVCPVEYNYIFPMICDNCSLTLKRCKWCRISRKKVLP</sequence>
<proteinExistence type="predicted"/>
<dbReference type="AlphaFoldDB" id="A0A6C0CWZ6"/>
<protein>
    <submittedName>
        <fullName evidence="1">Uncharacterized protein</fullName>
    </submittedName>
</protein>
<reference evidence="1" key="1">
    <citation type="journal article" date="2020" name="Nature">
        <title>Giant virus diversity and host interactions through global metagenomics.</title>
        <authorList>
            <person name="Schulz F."/>
            <person name="Roux S."/>
            <person name="Paez-Espino D."/>
            <person name="Jungbluth S."/>
            <person name="Walsh D.A."/>
            <person name="Denef V.J."/>
            <person name="McMahon K.D."/>
            <person name="Konstantinidis K.T."/>
            <person name="Eloe-Fadrosh E.A."/>
            <person name="Kyrpides N.C."/>
            <person name="Woyke T."/>
        </authorList>
    </citation>
    <scope>NUCLEOTIDE SEQUENCE</scope>
    <source>
        <strain evidence="1">GVMAG-M-3300023109-53</strain>
    </source>
</reference>
<accession>A0A6C0CWZ6</accession>
<dbReference type="EMBL" id="MN739500">
    <property type="protein sequence ID" value="QHT08692.1"/>
    <property type="molecule type" value="Genomic_DNA"/>
</dbReference>
<name>A0A6C0CWZ6_9ZZZZ</name>
<organism evidence="1">
    <name type="scientific">viral metagenome</name>
    <dbReference type="NCBI Taxonomy" id="1070528"/>
    <lineage>
        <taxon>unclassified sequences</taxon>
        <taxon>metagenomes</taxon>
        <taxon>organismal metagenomes</taxon>
    </lineage>
</organism>